<evidence type="ECO:0000313" key="3">
    <source>
        <dbReference type="Proteomes" id="UP000614601"/>
    </source>
</evidence>
<name>A0A811LAV7_9BILA</name>
<keyword evidence="1" id="KW-0472">Membrane</keyword>
<gene>
    <name evidence="2" type="ORF">BOKJ2_LOCUS11012</name>
</gene>
<dbReference type="OrthoDB" id="10605477at2759"/>
<organism evidence="2 3">
    <name type="scientific">Bursaphelenchus okinawaensis</name>
    <dbReference type="NCBI Taxonomy" id="465554"/>
    <lineage>
        <taxon>Eukaryota</taxon>
        <taxon>Metazoa</taxon>
        <taxon>Ecdysozoa</taxon>
        <taxon>Nematoda</taxon>
        <taxon>Chromadorea</taxon>
        <taxon>Rhabditida</taxon>
        <taxon>Tylenchina</taxon>
        <taxon>Tylenchomorpha</taxon>
        <taxon>Aphelenchoidea</taxon>
        <taxon>Aphelenchoididae</taxon>
        <taxon>Bursaphelenchus</taxon>
    </lineage>
</organism>
<sequence length="137" mass="15582">MKGYSLYDRTDQDCGFGRIYNKDSDECTLDKFLLTCGVIAAVLLFVILPAAIGLVVYCIKYICQPKWATGTKSTNKTSDERTPRSIYSRKKQEVNKYLKKQHQKSGKVYNEKTLPVRKGGFVKATSKSKSDYEEESE</sequence>
<dbReference type="Proteomes" id="UP000783686">
    <property type="component" value="Unassembled WGS sequence"/>
</dbReference>
<keyword evidence="3" id="KW-1185">Reference proteome</keyword>
<dbReference type="EMBL" id="CAJFDH010000005">
    <property type="protein sequence ID" value="CAD5224304.1"/>
    <property type="molecule type" value="Genomic_DNA"/>
</dbReference>
<comment type="caution">
    <text evidence="2">The sequence shown here is derived from an EMBL/GenBank/DDBJ whole genome shotgun (WGS) entry which is preliminary data.</text>
</comment>
<reference evidence="2" key="1">
    <citation type="submission" date="2020-09" db="EMBL/GenBank/DDBJ databases">
        <authorList>
            <person name="Kikuchi T."/>
        </authorList>
    </citation>
    <scope>NUCLEOTIDE SEQUENCE</scope>
    <source>
        <strain evidence="2">SH1</strain>
    </source>
</reference>
<keyword evidence="1" id="KW-0812">Transmembrane</keyword>
<protein>
    <submittedName>
        <fullName evidence="2">Uncharacterized protein</fullName>
    </submittedName>
</protein>
<feature type="transmembrane region" description="Helical" evidence="1">
    <location>
        <begin position="32"/>
        <end position="59"/>
    </location>
</feature>
<dbReference type="AlphaFoldDB" id="A0A811LAV7"/>
<dbReference type="EMBL" id="CAJFCW020000005">
    <property type="protein sequence ID" value="CAG9119795.1"/>
    <property type="molecule type" value="Genomic_DNA"/>
</dbReference>
<dbReference type="Proteomes" id="UP000614601">
    <property type="component" value="Unassembled WGS sequence"/>
</dbReference>
<accession>A0A811LAV7</accession>
<keyword evidence="1" id="KW-1133">Transmembrane helix</keyword>
<evidence type="ECO:0000256" key="1">
    <source>
        <dbReference type="SAM" id="Phobius"/>
    </source>
</evidence>
<evidence type="ECO:0000313" key="2">
    <source>
        <dbReference type="EMBL" id="CAD5224304.1"/>
    </source>
</evidence>
<proteinExistence type="predicted"/>